<reference evidence="3" key="1">
    <citation type="journal article" date="2019" name="Int. J. Syst. Evol. Microbiol.">
        <title>The Global Catalogue of Microorganisms (GCM) 10K type strain sequencing project: providing services to taxonomists for standard genome sequencing and annotation.</title>
        <authorList>
            <consortium name="The Broad Institute Genomics Platform"/>
            <consortium name="The Broad Institute Genome Sequencing Center for Infectious Disease"/>
            <person name="Wu L."/>
            <person name="Ma J."/>
        </authorList>
    </citation>
    <scope>NUCLEOTIDE SEQUENCE [LARGE SCALE GENOMIC DNA]</scope>
    <source>
        <strain evidence="3">CGMCC 4.7283</strain>
    </source>
</reference>
<name>A0ABV9KMH9_9RHOB</name>
<keyword evidence="1" id="KW-0812">Transmembrane</keyword>
<comment type="caution">
    <text evidence="2">The sequence shown here is derived from an EMBL/GenBank/DDBJ whole genome shotgun (WGS) entry which is preliminary data.</text>
</comment>
<feature type="transmembrane region" description="Helical" evidence="1">
    <location>
        <begin position="67"/>
        <end position="89"/>
    </location>
</feature>
<evidence type="ECO:0000313" key="2">
    <source>
        <dbReference type="EMBL" id="MFC4671150.1"/>
    </source>
</evidence>
<accession>A0ABV9KMH9</accession>
<keyword evidence="3" id="KW-1185">Reference proteome</keyword>
<organism evidence="2 3">
    <name type="scientific">Seohaeicola nanhaiensis</name>
    <dbReference type="NCBI Taxonomy" id="1387282"/>
    <lineage>
        <taxon>Bacteria</taxon>
        <taxon>Pseudomonadati</taxon>
        <taxon>Pseudomonadota</taxon>
        <taxon>Alphaproteobacteria</taxon>
        <taxon>Rhodobacterales</taxon>
        <taxon>Roseobacteraceae</taxon>
        <taxon>Seohaeicola</taxon>
    </lineage>
</organism>
<dbReference type="Proteomes" id="UP001595973">
    <property type="component" value="Unassembled WGS sequence"/>
</dbReference>
<keyword evidence="1" id="KW-0472">Membrane</keyword>
<dbReference type="RefSeq" id="WP_380721250.1">
    <property type="nucleotide sequence ID" value="NZ_JBHSGI010000033.1"/>
</dbReference>
<keyword evidence="1" id="KW-1133">Transmembrane helix</keyword>
<dbReference type="EMBL" id="JBHSGI010000033">
    <property type="protein sequence ID" value="MFC4671150.1"/>
    <property type="molecule type" value="Genomic_DNA"/>
</dbReference>
<gene>
    <name evidence="2" type="ORF">ACFO5X_21550</name>
</gene>
<evidence type="ECO:0000256" key="1">
    <source>
        <dbReference type="SAM" id="Phobius"/>
    </source>
</evidence>
<evidence type="ECO:0000313" key="3">
    <source>
        <dbReference type="Proteomes" id="UP001595973"/>
    </source>
</evidence>
<proteinExistence type="predicted"/>
<sequence length="173" mass="18868">MIRYRAHALALLALWALAVLLTGSVWGIFYPLIFHDHLHPVLWGALAVGAVAAAYPAKRLAALVPQVWRPAAAALLVAIGGTVGLVFAGDAQRNLAIEQFGPDRWVQQSLFRSLRSAPREYQFALHAVMLKDCMAYGWSYRSLSPYKIPERAVANVVPPDWIAPGTRCGPAAN</sequence>
<protein>
    <submittedName>
        <fullName evidence="2">Uncharacterized protein</fullName>
    </submittedName>
</protein>